<dbReference type="STRING" id="1094508.Tsac_2416"/>
<accession>I3VY19</accession>
<dbReference type="NCBIfam" id="TIGR01760">
    <property type="entry name" value="tape_meas_TP901"/>
    <property type="match status" value="1"/>
</dbReference>
<protein>
    <submittedName>
        <fullName evidence="5">Phage tail tape measure protein, TP901 family</fullName>
    </submittedName>
</protein>
<dbReference type="RefSeq" id="WP_014759250.1">
    <property type="nucleotide sequence ID" value="NC_017992.1"/>
</dbReference>
<keyword evidence="1" id="KW-1188">Viral release from host cell</keyword>
<gene>
    <name evidence="5" type="ordered locus">Tsac_2416</name>
</gene>
<keyword evidence="3" id="KW-1133">Transmembrane helix</keyword>
<evidence type="ECO:0000313" key="6">
    <source>
        <dbReference type="Proteomes" id="UP000006178"/>
    </source>
</evidence>
<evidence type="ECO:0000256" key="2">
    <source>
        <dbReference type="SAM" id="Coils"/>
    </source>
</evidence>
<dbReference type="BioCyc" id="TSAC1094508:GLMA-2446-MONOMER"/>
<feature type="coiled-coil region" evidence="2">
    <location>
        <begin position="160"/>
        <end position="187"/>
    </location>
</feature>
<dbReference type="PANTHER" id="PTHR37813:SF1">
    <property type="entry name" value="FELS-2 PROPHAGE PROTEIN"/>
    <property type="match status" value="1"/>
</dbReference>
<feature type="transmembrane region" description="Helical" evidence="3">
    <location>
        <begin position="415"/>
        <end position="437"/>
    </location>
</feature>
<dbReference type="InterPro" id="IPR010090">
    <property type="entry name" value="Phage_tape_meas"/>
</dbReference>
<feature type="coiled-coil region" evidence="2">
    <location>
        <begin position="58"/>
        <end position="127"/>
    </location>
</feature>
<dbReference type="AlphaFoldDB" id="I3VY19"/>
<dbReference type="KEGG" id="tsh:Tsac_2416"/>
<keyword evidence="3" id="KW-0472">Membrane</keyword>
<name>I3VY19_THESW</name>
<sequence length="845" mass="91774">MAEDVGNLAVKISMDSTGFQNGISAINQQLKVVQSEFKAASAQLGSFGNSTDQLRLKSDSLNKQIDLQKQKVEALEKAYQTSVEKTGENSKASQDLAIKLNNAKAALANMENELQQTNKQLDESTKKQSLFGQMADKLHLNLEGLKTAFGAVGLAAGSFLKDAIEEASEAENANKNLEQTLKSTGDASGMTMESLEGLANSLKKTTTFSDDQIKAGEAMLLTFTNIGKNVFPQATQALLDLSQKMGSDPKEAAIQLGKALNDPVNGLTALRRVGVSFTAQQQEQIKTMVKAGDVAGAQKVILAELNKEFGGQAAAAAQTYDGRLKQMQNSFKEIKETIGTALLPVLTQLAGSLAKILQPIADFIEKNPQFTAAVLSIVAVLGTLIGGLSVINTLAGVFAPLEAALTGMEVEATSLIIPIIGVVAAIAAVAAAAYLIYSNWGTISTFFKNLWNEISTTVTNTWNNIKTFLTNTWNGITTTATNIWGGIGTFFTDLWNGIRDFFVNTWNSIVNSITNIINGFVNFIQTKFGVEIFLLQTAWTNFQTILIDIWNVIKTVVLGVVLLICDLITGDFTKLKEDTVKIFDSVREYFNEIWNAIQQIFTSELLAIELFITGVWNDIINGAKTAWESFKETVTNLWNTIVQGAEDIWNGLINWFKELPSALYNIATDMFDSMKNGVTNTVGSVKTAIVNGISSAIDWIKSLPSEAMEWGKDMINGFINGIKSMISSITNTVKNVANTIRSYLHFSAPDEGPLADYESWMPDFMAGLAKGIEDNKKRVQQAIQGLSADMKVGITSSTTASTVNVASTDGKPVNMTLIIELDSRTLIQKTIENMPRYLRVKGAVR</sequence>
<dbReference type="Gene3D" id="1.20.120.20">
    <property type="entry name" value="Apolipoprotein"/>
    <property type="match status" value="3"/>
</dbReference>
<keyword evidence="6" id="KW-1185">Reference proteome</keyword>
<dbReference type="EMBL" id="CP003184">
    <property type="protein sequence ID" value="AFK87414.1"/>
    <property type="molecule type" value="Genomic_DNA"/>
</dbReference>
<dbReference type="eggNOG" id="COG1345">
    <property type="taxonomic scope" value="Bacteria"/>
</dbReference>
<feature type="transmembrane region" description="Helical" evidence="3">
    <location>
        <begin position="370"/>
        <end position="395"/>
    </location>
</feature>
<dbReference type="SUPFAM" id="SSF48371">
    <property type="entry name" value="ARM repeat"/>
    <property type="match status" value="1"/>
</dbReference>
<dbReference type="Pfam" id="PF06791">
    <property type="entry name" value="TMP_2"/>
    <property type="match status" value="1"/>
</dbReference>
<keyword evidence="3" id="KW-0812">Transmembrane</keyword>
<evidence type="ECO:0000256" key="3">
    <source>
        <dbReference type="SAM" id="Phobius"/>
    </source>
</evidence>
<evidence type="ECO:0000259" key="4">
    <source>
        <dbReference type="Pfam" id="PF06791"/>
    </source>
</evidence>
<keyword evidence="2" id="KW-0175">Coiled coil</keyword>
<proteinExistence type="predicted"/>
<dbReference type="Proteomes" id="UP000006178">
    <property type="component" value="Chromosome"/>
</dbReference>
<evidence type="ECO:0000256" key="1">
    <source>
        <dbReference type="ARBA" id="ARBA00022612"/>
    </source>
</evidence>
<dbReference type="PATRIC" id="fig|1094508.3.peg.2450"/>
<dbReference type="eggNOG" id="COG5412">
    <property type="taxonomic scope" value="Bacteria"/>
</dbReference>
<evidence type="ECO:0000313" key="5">
    <source>
        <dbReference type="EMBL" id="AFK87414.1"/>
    </source>
</evidence>
<dbReference type="eggNOG" id="COG5280">
    <property type="taxonomic scope" value="Bacteria"/>
</dbReference>
<reference evidence="5 6" key="1">
    <citation type="journal article" date="2014" name="Appl. Environ. Microbiol.">
        <title>Profile of Secreted Hydrolases, Associated Proteins, and SlpA in Thermoanaerobacterium saccharolyticum during the Degradation of Hemicellulose.</title>
        <authorList>
            <person name="Currie D.H."/>
            <person name="Guss A.M."/>
            <person name="Herring C.D."/>
            <person name="Giannone R.J."/>
            <person name="Johnson C.M."/>
            <person name="Lankford P.K."/>
            <person name="Brown S.D."/>
            <person name="Hettich R.L."/>
            <person name="Lynd L.R."/>
        </authorList>
    </citation>
    <scope>NUCLEOTIDE SEQUENCE [LARGE SCALE GENOMIC DNA]</scope>
    <source>
        <strain evidence="6">DSM 8691 / JW/SL-YS485</strain>
    </source>
</reference>
<dbReference type="PANTHER" id="PTHR37813">
    <property type="entry name" value="FELS-2 PROPHAGE PROTEIN"/>
    <property type="match status" value="1"/>
</dbReference>
<organism evidence="5 6">
    <name type="scientific">Thermoanaerobacterium saccharolyticum (strain DSM 8691 / JW/SL-YS485)</name>
    <dbReference type="NCBI Taxonomy" id="1094508"/>
    <lineage>
        <taxon>Bacteria</taxon>
        <taxon>Bacillati</taxon>
        <taxon>Bacillota</taxon>
        <taxon>Clostridia</taxon>
        <taxon>Thermoanaerobacterales</taxon>
        <taxon>Thermoanaerobacteraceae</taxon>
        <taxon>Thermoanaerobacterium</taxon>
    </lineage>
</organism>
<dbReference type="InterPro" id="IPR009628">
    <property type="entry name" value="Phage_tape_measure_N"/>
</dbReference>
<dbReference type="InterPro" id="IPR016024">
    <property type="entry name" value="ARM-type_fold"/>
</dbReference>
<feature type="domain" description="Bacteriophage tail tape measure N-terminal" evidence="4">
    <location>
        <begin position="167"/>
        <end position="286"/>
    </location>
</feature>